<feature type="transmembrane region" description="Helical" evidence="7">
    <location>
        <begin position="282"/>
        <end position="306"/>
    </location>
</feature>
<evidence type="ECO:0000256" key="4">
    <source>
        <dbReference type="ARBA" id="ARBA00022692"/>
    </source>
</evidence>
<dbReference type="RefSeq" id="WP_248266183.1">
    <property type="nucleotide sequence ID" value="NZ_CP096034.1"/>
</dbReference>
<feature type="transmembrane region" description="Helical" evidence="7">
    <location>
        <begin position="12"/>
        <end position="34"/>
    </location>
</feature>
<feature type="transmembrane region" description="Helical" evidence="7">
    <location>
        <begin position="255"/>
        <end position="275"/>
    </location>
</feature>
<dbReference type="PRINTS" id="PR01035">
    <property type="entry name" value="TCRTETA"/>
</dbReference>
<dbReference type="Gene3D" id="1.20.1250.20">
    <property type="entry name" value="MFS general substrate transporter like domains"/>
    <property type="match status" value="1"/>
</dbReference>
<dbReference type="PANTHER" id="PTHR43266:SF2">
    <property type="entry name" value="MAJOR FACILITATOR SUPERFAMILY (MFS) PROFILE DOMAIN-CONTAINING PROTEIN"/>
    <property type="match status" value="1"/>
</dbReference>
<keyword evidence="6 7" id="KW-0472">Membrane</keyword>
<dbReference type="InterPro" id="IPR036259">
    <property type="entry name" value="MFS_trans_sf"/>
</dbReference>
<protein>
    <submittedName>
        <fullName evidence="9">MFS transporter</fullName>
    </submittedName>
</protein>
<evidence type="ECO:0000256" key="1">
    <source>
        <dbReference type="ARBA" id="ARBA00004651"/>
    </source>
</evidence>
<evidence type="ECO:0000259" key="8">
    <source>
        <dbReference type="PROSITE" id="PS50850"/>
    </source>
</evidence>
<feature type="domain" description="Major facilitator superfamily (MFS) profile" evidence="8">
    <location>
        <begin position="1"/>
        <end position="403"/>
    </location>
</feature>
<dbReference type="InterPro" id="IPR020846">
    <property type="entry name" value="MFS_dom"/>
</dbReference>
<feature type="transmembrane region" description="Helical" evidence="7">
    <location>
        <begin position="46"/>
        <end position="67"/>
    </location>
</feature>
<accession>A0ABY4JH73</accession>
<feature type="transmembrane region" description="Helical" evidence="7">
    <location>
        <begin position="312"/>
        <end position="333"/>
    </location>
</feature>
<dbReference type="PANTHER" id="PTHR43266">
    <property type="entry name" value="MACROLIDE-EFFLUX PROTEIN"/>
    <property type="match status" value="1"/>
</dbReference>
<dbReference type="EMBL" id="CP096034">
    <property type="protein sequence ID" value="UPM52837.1"/>
    <property type="molecule type" value="Genomic_DNA"/>
</dbReference>
<feature type="transmembrane region" description="Helical" evidence="7">
    <location>
        <begin position="220"/>
        <end position="243"/>
    </location>
</feature>
<feature type="transmembrane region" description="Helical" evidence="7">
    <location>
        <begin position="345"/>
        <end position="368"/>
    </location>
</feature>
<feature type="transmembrane region" description="Helical" evidence="7">
    <location>
        <begin position="374"/>
        <end position="397"/>
    </location>
</feature>
<gene>
    <name evidence="9" type="ORF">MY490_13455</name>
</gene>
<feature type="transmembrane region" description="Helical" evidence="7">
    <location>
        <begin position="166"/>
        <end position="184"/>
    </location>
</feature>
<comment type="subcellular location">
    <subcellularLocation>
        <location evidence="1">Cell membrane</location>
        <topology evidence="1">Multi-pass membrane protein</topology>
    </subcellularLocation>
</comment>
<keyword evidence="5 7" id="KW-1133">Transmembrane helix</keyword>
<keyword evidence="3" id="KW-1003">Cell membrane</keyword>
<dbReference type="PROSITE" id="PS50850">
    <property type="entry name" value="MFS"/>
    <property type="match status" value="1"/>
</dbReference>
<evidence type="ECO:0000313" key="9">
    <source>
        <dbReference type="EMBL" id="UPM52837.1"/>
    </source>
</evidence>
<dbReference type="Pfam" id="PF07690">
    <property type="entry name" value="MFS_1"/>
    <property type="match status" value="1"/>
</dbReference>
<evidence type="ECO:0000256" key="5">
    <source>
        <dbReference type="ARBA" id="ARBA00022989"/>
    </source>
</evidence>
<keyword evidence="4 7" id="KW-0812">Transmembrane</keyword>
<evidence type="ECO:0000256" key="3">
    <source>
        <dbReference type="ARBA" id="ARBA00022475"/>
    </source>
</evidence>
<name>A0ABY4JH73_9BACI</name>
<keyword evidence="10" id="KW-1185">Reference proteome</keyword>
<dbReference type="InterPro" id="IPR011701">
    <property type="entry name" value="MFS"/>
</dbReference>
<dbReference type="CDD" id="cd06173">
    <property type="entry name" value="MFS_MefA_like"/>
    <property type="match status" value="1"/>
</dbReference>
<keyword evidence="2" id="KW-0813">Transport</keyword>
<dbReference type="InterPro" id="IPR001958">
    <property type="entry name" value="Tet-R_TetA/multi-R_MdtG-like"/>
</dbReference>
<evidence type="ECO:0000313" key="10">
    <source>
        <dbReference type="Proteomes" id="UP000830639"/>
    </source>
</evidence>
<evidence type="ECO:0000256" key="2">
    <source>
        <dbReference type="ARBA" id="ARBA00022448"/>
    </source>
</evidence>
<feature type="transmembrane region" description="Helical" evidence="7">
    <location>
        <begin position="87"/>
        <end position="114"/>
    </location>
</feature>
<sequence>MKGLSNNKGFLTLMAAQAISNIGDWLSIVAIITLVGLKWNASPIEVSFIILCLAVPMALLGPVAGTIADRFSRKQLMVLSDIVRAGLFVLLALANTLWMVYICLFTIGLFSAVFNPAKNGKLKELVSNEEIKSAMSITTMIDSATKIFGPILSGILVSAAGTTPVFYINSVSFIISAILIFWLPKVAQQIKEEKVKNKAKSSYKTEFMEGVSFIKSNSQILVGMLFLGFSLLILQLSDSQIIVLIRELKHASPGLFGYLVTGSGVGMFFSSLILAKKTNYRAYNLMLIGVCGIGFGFGMMALFTHFNLDFSIVWAPILGLFAGFAAGLVFVPFQASVQVDTPVELTGRVFGVIGSVTTTSTIIGPLLGGWLSTVIGVIPTFIISASLLVLVSLIGFLTKNRMERGKKDVSESQQGAPTATSN</sequence>
<organism evidence="9 10">
    <name type="scientific">Gottfriedia acidiceleris</name>
    <dbReference type="NCBI Taxonomy" id="371036"/>
    <lineage>
        <taxon>Bacteria</taxon>
        <taxon>Bacillati</taxon>
        <taxon>Bacillota</taxon>
        <taxon>Bacilli</taxon>
        <taxon>Bacillales</taxon>
        <taxon>Bacillaceae</taxon>
        <taxon>Gottfriedia</taxon>
    </lineage>
</organism>
<evidence type="ECO:0000256" key="7">
    <source>
        <dbReference type="SAM" id="Phobius"/>
    </source>
</evidence>
<evidence type="ECO:0000256" key="6">
    <source>
        <dbReference type="ARBA" id="ARBA00023136"/>
    </source>
</evidence>
<proteinExistence type="predicted"/>
<dbReference type="SUPFAM" id="SSF103473">
    <property type="entry name" value="MFS general substrate transporter"/>
    <property type="match status" value="1"/>
</dbReference>
<dbReference type="Proteomes" id="UP000830639">
    <property type="component" value="Chromosome"/>
</dbReference>
<reference evidence="9 10" key="1">
    <citation type="submission" date="2022-04" db="EMBL/GenBank/DDBJ databases">
        <title>Mechanism of arsenic methylation and mitigation arsenic toxicity by Bacillus sp. LH14 from an Arsenic-Contaminated Paddy Soil.</title>
        <authorList>
            <person name="Wang D."/>
        </authorList>
    </citation>
    <scope>NUCLEOTIDE SEQUENCE [LARGE SCALE GENOMIC DNA]</scope>
    <source>
        <strain evidence="9 10">LH14</strain>
    </source>
</reference>